<dbReference type="Proteomes" id="UP000270291">
    <property type="component" value="Unassembled WGS sequence"/>
</dbReference>
<evidence type="ECO:0000313" key="1">
    <source>
        <dbReference type="EMBL" id="RSK40980.1"/>
    </source>
</evidence>
<reference evidence="1 2" key="1">
    <citation type="submission" date="2018-12" db="EMBL/GenBank/DDBJ databases">
        <authorList>
            <person name="Feng G."/>
            <person name="Zhu H."/>
        </authorList>
    </citation>
    <scope>NUCLEOTIDE SEQUENCE [LARGE SCALE GENOMIC DNA]</scope>
    <source>
        <strain evidence="1 2">LMG 26000</strain>
    </source>
</reference>
<gene>
    <name evidence="1" type="ORF">EI293_18755</name>
</gene>
<dbReference type="AlphaFoldDB" id="A0A428K3J5"/>
<dbReference type="RefSeq" id="WP_148103285.1">
    <property type="nucleotide sequence ID" value="NZ_RWIU01000007.1"/>
</dbReference>
<evidence type="ECO:0000313" key="2">
    <source>
        <dbReference type="Proteomes" id="UP000270291"/>
    </source>
</evidence>
<dbReference type="EMBL" id="RWIU01000007">
    <property type="protein sequence ID" value="RSK40980.1"/>
    <property type="molecule type" value="Genomic_DNA"/>
</dbReference>
<organism evidence="1 2">
    <name type="scientific">Hymenobacter perfusus</name>
    <dbReference type="NCBI Taxonomy" id="1236770"/>
    <lineage>
        <taxon>Bacteria</taxon>
        <taxon>Pseudomonadati</taxon>
        <taxon>Bacteroidota</taxon>
        <taxon>Cytophagia</taxon>
        <taxon>Cytophagales</taxon>
        <taxon>Hymenobacteraceae</taxon>
        <taxon>Hymenobacter</taxon>
    </lineage>
</organism>
<accession>A0A428K3J5</accession>
<name>A0A428K3J5_9BACT</name>
<sequence length="104" mass="11753">MYAGTYAGTYAIKDTTICPLSIAVTQQGSHYTYTYQGTRGQVEVVNDGAETYFTFIGLKGQEPEEDITAAWQDSVLLIQNYGNSMNEYTRFSNCDAKYLELYRQ</sequence>
<comment type="caution">
    <text evidence="1">The sequence shown here is derived from an EMBL/GenBank/DDBJ whole genome shotgun (WGS) entry which is preliminary data.</text>
</comment>
<keyword evidence="2" id="KW-1185">Reference proteome</keyword>
<evidence type="ECO:0008006" key="3">
    <source>
        <dbReference type="Google" id="ProtNLM"/>
    </source>
</evidence>
<protein>
    <recommendedName>
        <fullName evidence="3">Lipocalin-like domain-containing protein</fullName>
    </recommendedName>
</protein>
<proteinExistence type="predicted"/>
<dbReference type="OrthoDB" id="2677145at2"/>